<evidence type="ECO:0000256" key="1">
    <source>
        <dbReference type="SAM" id="Coils"/>
    </source>
</evidence>
<keyword evidence="1" id="KW-0175">Coiled coil</keyword>
<name>A0A1F6WNE3_9BACT</name>
<evidence type="ECO:0000256" key="2">
    <source>
        <dbReference type="SAM" id="MobiDB-lite"/>
    </source>
</evidence>
<dbReference type="Proteomes" id="UP000178184">
    <property type="component" value="Unassembled WGS sequence"/>
</dbReference>
<proteinExistence type="predicted"/>
<organism evidence="3 4">
    <name type="scientific">Candidatus Nomurabacteria bacterium RIFCSPLOWO2_01_FULL_33_17</name>
    <dbReference type="NCBI Taxonomy" id="1801764"/>
    <lineage>
        <taxon>Bacteria</taxon>
        <taxon>Candidatus Nomuraibacteriota</taxon>
    </lineage>
</organism>
<feature type="region of interest" description="Disordered" evidence="2">
    <location>
        <begin position="1"/>
        <end position="30"/>
    </location>
</feature>
<protein>
    <submittedName>
        <fullName evidence="3">Uncharacterized protein</fullName>
    </submittedName>
</protein>
<feature type="coiled-coil region" evidence="1">
    <location>
        <begin position="211"/>
        <end position="286"/>
    </location>
</feature>
<evidence type="ECO:0000313" key="4">
    <source>
        <dbReference type="Proteomes" id="UP000178184"/>
    </source>
</evidence>
<dbReference type="AlphaFoldDB" id="A0A1F6WNE3"/>
<sequence length="290" mass="32081">MHEGKTEDTGEKKIDGTEIPAGVGGQEDPFATGRERMAAISTKLNSVKEKVSSWFTKAGSSISRFWNKTKHFGGEAVAATLSAPELAKQADKYTDEKAHELGVAIGEKAVAATEWVDDKFDKMEQGVEAGYEWSKDKVTAFGNKMNEGRDAVGAWADKKTDQLNEFATEKKELVLAVASYAKDKTVEKLVKVKDGVADRYDKVKAYGENAYMSAKMKVAEIKQKYRDEQNRKRLEKAKADYDAELAQTVADLQNAEQAEMDAKNMAEQMKQRKEALAAKISLMENLSMVA</sequence>
<dbReference type="EMBL" id="MFUO01000031">
    <property type="protein sequence ID" value="OGI83265.1"/>
    <property type="molecule type" value="Genomic_DNA"/>
</dbReference>
<evidence type="ECO:0000313" key="3">
    <source>
        <dbReference type="EMBL" id="OGI83265.1"/>
    </source>
</evidence>
<dbReference type="STRING" id="1801764.A2903_02725"/>
<comment type="caution">
    <text evidence="3">The sequence shown here is derived from an EMBL/GenBank/DDBJ whole genome shotgun (WGS) entry which is preliminary data.</text>
</comment>
<feature type="compositionally biased region" description="Basic and acidic residues" evidence="2">
    <location>
        <begin position="1"/>
        <end position="16"/>
    </location>
</feature>
<reference evidence="3 4" key="1">
    <citation type="journal article" date="2016" name="Nat. Commun.">
        <title>Thousands of microbial genomes shed light on interconnected biogeochemical processes in an aquifer system.</title>
        <authorList>
            <person name="Anantharaman K."/>
            <person name="Brown C.T."/>
            <person name="Hug L.A."/>
            <person name="Sharon I."/>
            <person name="Castelle C.J."/>
            <person name="Probst A.J."/>
            <person name="Thomas B.C."/>
            <person name="Singh A."/>
            <person name="Wilkins M.J."/>
            <person name="Karaoz U."/>
            <person name="Brodie E.L."/>
            <person name="Williams K.H."/>
            <person name="Hubbard S.S."/>
            <person name="Banfield J.F."/>
        </authorList>
    </citation>
    <scope>NUCLEOTIDE SEQUENCE [LARGE SCALE GENOMIC DNA]</scope>
</reference>
<gene>
    <name evidence="3" type="ORF">A2903_02725</name>
</gene>
<accession>A0A1F6WNE3</accession>